<accession>G5A6A6</accession>
<organism evidence="1 2">
    <name type="scientific">Phytophthora sojae (strain P6497)</name>
    <name type="common">Soybean stem and root rot agent</name>
    <name type="synonym">Phytophthora megasperma f. sp. glycines</name>
    <dbReference type="NCBI Taxonomy" id="1094619"/>
    <lineage>
        <taxon>Eukaryota</taxon>
        <taxon>Sar</taxon>
        <taxon>Stramenopiles</taxon>
        <taxon>Oomycota</taxon>
        <taxon>Peronosporomycetes</taxon>
        <taxon>Peronosporales</taxon>
        <taxon>Peronosporaceae</taxon>
        <taxon>Phytophthora</taxon>
    </lineage>
</organism>
<reference evidence="1 2" key="1">
    <citation type="journal article" date="2006" name="Science">
        <title>Phytophthora genome sequences uncover evolutionary origins and mechanisms of pathogenesis.</title>
        <authorList>
            <person name="Tyler B.M."/>
            <person name="Tripathy S."/>
            <person name="Zhang X."/>
            <person name="Dehal P."/>
            <person name="Jiang R.H."/>
            <person name="Aerts A."/>
            <person name="Arredondo F.D."/>
            <person name="Baxter L."/>
            <person name="Bensasson D."/>
            <person name="Beynon J.L."/>
            <person name="Chapman J."/>
            <person name="Damasceno C.M."/>
            <person name="Dorrance A.E."/>
            <person name="Dou D."/>
            <person name="Dickerman A.W."/>
            <person name="Dubchak I.L."/>
            <person name="Garbelotto M."/>
            <person name="Gijzen M."/>
            <person name="Gordon S.G."/>
            <person name="Govers F."/>
            <person name="Grunwald N.J."/>
            <person name="Huang W."/>
            <person name="Ivors K.L."/>
            <person name="Jones R.W."/>
            <person name="Kamoun S."/>
            <person name="Krampis K."/>
            <person name="Lamour K.H."/>
            <person name="Lee M.K."/>
            <person name="McDonald W.H."/>
            <person name="Medina M."/>
            <person name="Meijer H.J."/>
            <person name="Nordberg E.K."/>
            <person name="Maclean D.J."/>
            <person name="Ospina-Giraldo M.D."/>
            <person name="Morris P.F."/>
            <person name="Phuntumart V."/>
            <person name="Putnam N.H."/>
            <person name="Rash S."/>
            <person name="Rose J.K."/>
            <person name="Sakihama Y."/>
            <person name="Salamov A.A."/>
            <person name="Savidor A."/>
            <person name="Scheuring C.F."/>
            <person name="Smith B.M."/>
            <person name="Sobral B.W."/>
            <person name="Terry A."/>
            <person name="Torto-Alalibo T.A."/>
            <person name="Win J."/>
            <person name="Xu Z."/>
            <person name="Zhang H."/>
            <person name="Grigoriev I.V."/>
            <person name="Rokhsar D.S."/>
            <person name="Boore J.L."/>
        </authorList>
    </citation>
    <scope>NUCLEOTIDE SEQUENCE [LARGE SCALE GENOMIC DNA]</scope>
    <source>
        <strain evidence="1 2">P6497</strain>
    </source>
</reference>
<dbReference type="EMBL" id="JH159160">
    <property type="protein sequence ID" value="EGZ08861.1"/>
    <property type="molecule type" value="Genomic_DNA"/>
</dbReference>
<dbReference type="SMR" id="G5A6A6"/>
<dbReference type="InterPro" id="IPR036770">
    <property type="entry name" value="Ankyrin_rpt-contain_sf"/>
</dbReference>
<evidence type="ECO:0000313" key="1">
    <source>
        <dbReference type="EMBL" id="EGZ08861.1"/>
    </source>
</evidence>
<dbReference type="AlphaFoldDB" id="G5A6A6"/>
<name>G5A6A6_PHYSP</name>
<dbReference type="InterPro" id="IPR002110">
    <property type="entry name" value="Ankyrin_rpt"/>
</dbReference>
<dbReference type="PANTHER" id="PTHR46586">
    <property type="entry name" value="ANKYRIN REPEAT-CONTAINING PROTEIN"/>
    <property type="match status" value="1"/>
</dbReference>
<dbReference type="KEGG" id="psoj:PHYSODRAFT_355892"/>
<keyword evidence="2" id="KW-1185">Reference proteome</keyword>
<proteinExistence type="predicted"/>
<sequence length="123" mass="13743">MAQWLVDHAAPRSLSCSQQGALYAAERGDLAMLQWLEELFYFEYSPRILDAAARGGYLEVVEFLHRQKAKCTTRAMNGAAANGHLDVVEWLHINRKEGCAQTAMDGAAANGYLPVGQWLHEHR</sequence>
<dbReference type="InterPro" id="IPR052050">
    <property type="entry name" value="SecEffector_AnkRepeat"/>
</dbReference>
<dbReference type="GeneID" id="20649886"/>
<dbReference type="Proteomes" id="UP000002640">
    <property type="component" value="Unassembled WGS sequence"/>
</dbReference>
<gene>
    <name evidence="1" type="ORF">PHYSODRAFT_355892</name>
</gene>
<evidence type="ECO:0008006" key="3">
    <source>
        <dbReference type="Google" id="ProtNLM"/>
    </source>
</evidence>
<dbReference type="InParanoid" id="G5A6A6"/>
<evidence type="ECO:0000313" key="2">
    <source>
        <dbReference type="Proteomes" id="UP000002640"/>
    </source>
</evidence>
<dbReference type="Pfam" id="PF13637">
    <property type="entry name" value="Ank_4"/>
    <property type="match status" value="1"/>
</dbReference>
<dbReference type="Gene3D" id="1.25.40.20">
    <property type="entry name" value="Ankyrin repeat-containing domain"/>
    <property type="match status" value="1"/>
</dbReference>
<feature type="non-terminal residue" evidence="1">
    <location>
        <position position="123"/>
    </location>
</feature>
<dbReference type="SUPFAM" id="SSF48403">
    <property type="entry name" value="Ankyrin repeat"/>
    <property type="match status" value="1"/>
</dbReference>
<protein>
    <recommendedName>
        <fullName evidence="3">Ankyrin repeat-containing protein</fullName>
    </recommendedName>
</protein>
<dbReference type="PANTHER" id="PTHR46586:SF3">
    <property type="entry name" value="ANKYRIN REPEAT-CONTAINING PROTEIN"/>
    <property type="match status" value="1"/>
</dbReference>
<dbReference type="RefSeq" id="XP_009535494.1">
    <property type="nucleotide sequence ID" value="XM_009537199.1"/>
</dbReference>